<evidence type="ECO:0000313" key="1">
    <source>
        <dbReference type="EMBL" id="KAF1024350.1"/>
    </source>
</evidence>
<comment type="caution">
    <text evidence="1">The sequence shown here is derived from an EMBL/GenBank/DDBJ whole genome shotgun (WGS) entry which is preliminary data.</text>
</comment>
<accession>A0A833UN89</accession>
<evidence type="ECO:0000313" key="2">
    <source>
        <dbReference type="Proteomes" id="UP000490535"/>
    </source>
</evidence>
<name>A0A833UN89_ACIBZ</name>
<proteinExistence type="predicted"/>
<gene>
    <name evidence="1" type="ORF">GAK29_02644</name>
</gene>
<dbReference type="Proteomes" id="UP000490535">
    <property type="component" value="Unassembled WGS sequence"/>
</dbReference>
<dbReference type="EMBL" id="WNDP01000064">
    <property type="protein sequence ID" value="KAF1024350.1"/>
    <property type="molecule type" value="Genomic_DNA"/>
</dbReference>
<dbReference type="AlphaFoldDB" id="A0A833UN89"/>
<protein>
    <submittedName>
        <fullName evidence="1">Uncharacterized protein</fullName>
    </submittedName>
</protein>
<organism evidence="1 2">
    <name type="scientific">Acinetobacter bereziniae</name>
    <name type="common">Acinetobacter genomosp. 10</name>
    <dbReference type="NCBI Taxonomy" id="106648"/>
    <lineage>
        <taxon>Bacteria</taxon>
        <taxon>Pseudomonadati</taxon>
        <taxon>Pseudomonadota</taxon>
        <taxon>Gammaproteobacteria</taxon>
        <taxon>Moraxellales</taxon>
        <taxon>Moraxellaceae</taxon>
        <taxon>Acinetobacter</taxon>
    </lineage>
</organism>
<sequence>MKTIYQNEKFSIETHHQIPNNDITQQNIDFWIKTEGKSYWGSAATIANIQYLMQRDSQTGENAFGAFYWQTNTIIIHQFTVDSLVASVQSLIEDSRDNLGDIFYLITDVTH</sequence>
<reference evidence="2" key="1">
    <citation type="journal article" date="2020" name="MBio">
        <title>Horizontal gene transfer to a defensive symbiont with a reduced genome amongst a multipartite beetle microbiome.</title>
        <authorList>
            <person name="Waterworth S.C."/>
            <person name="Florez L.V."/>
            <person name="Rees E.R."/>
            <person name="Hertweck C."/>
            <person name="Kaltenpoth M."/>
            <person name="Kwan J.C."/>
        </authorList>
    </citation>
    <scope>NUCLEOTIDE SEQUENCE [LARGE SCALE GENOMIC DNA]</scope>
</reference>